<evidence type="ECO:0000313" key="3">
    <source>
        <dbReference type="EMBL" id="QZT33700.1"/>
    </source>
</evidence>
<accession>F5L4W4</accession>
<dbReference type="Proteomes" id="UP000825179">
    <property type="component" value="Chromosome"/>
</dbReference>
<reference evidence="3 5" key="2">
    <citation type="journal article" date="2020" name="Extremophiles">
        <title>Genomic analysis of Caldalkalibacillus thermarum TA2.A1 reveals aerobic alkaliphilic metabolism and evolutionary hallmarks linking alkaliphilic bacteria and plant life.</title>
        <authorList>
            <person name="de Jong S.I."/>
            <person name="van den Broek M.A."/>
            <person name="Merkel A.Y."/>
            <person name="de la Torre Cortes P."/>
            <person name="Kalamorz F."/>
            <person name="Cook G.M."/>
            <person name="van Loosdrecht M.C.M."/>
            <person name="McMillan D.G.G."/>
        </authorList>
    </citation>
    <scope>NUCLEOTIDE SEQUENCE [LARGE SCALE GENOMIC DNA]</scope>
    <source>
        <strain evidence="3 5">TA2.A1</strain>
    </source>
</reference>
<sequence>MKKGFALLTMLFVALMLAGCVVAEAGGEEASENGRPSDEYFQFLDTNFSHVTETLERINTLSQEQRPRDENWTMQMAVEFVKLEQYIKEAKEYRQVPMKLTAFHKNYVGMLEVFHDSAWALIATDQRKRPQNAVVGEIGREILDRKKDRKNEEK</sequence>
<reference evidence="2 4" key="1">
    <citation type="journal article" date="2011" name="J. Bacteriol.">
        <title>Draft genome sequence of the thermoalkaliphilic Caldalkalibacillus thermarum strain TA2.A1.</title>
        <authorList>
            <person name="Kalamorz F."/>
            <person name="Keis S."/>
            <person name="McMillan D.G."/>
            <person name="Olsson K."/>
            <person name="Stanton J.A."/>
            <person name="Stockwell P."/>
            <person name="Black M.A."/>
            <person name="Klingeman D.M."/>
            <person name="Land M.L."/>
            <person name="Han C.S."/>
            <person name="Martin S.L."/>
            <person name="Becher S.A."/>
            <person name="Peddie C.J."/>
            <person name="Morgan H.W."/>
            <person name="Matthies D."/>
            <person name="Preiss L."/>
            <person name="Meier T."/>
            <person name="Brown S.D."/>
            <person name="Cook G.M."/>
        </authorList>
    </citation>
    <scope>NUCLEOTIDE SEQUENCE [LARGE SCALE GENOMIC DNA]</scope>
    <source>
        <strain evidence="2 4">TA2.A1</strain>
    </source>
</reference>
<evidence type="ECO:0000256" key="1">
    <source>
        <dbReference type="SAM" id="SignalP"/>
    </source>
</evidence>
<dbReference type="KEGG" id="cthu:HUR95_15985"/>
<evidence type="ECO:0000313" key="4">
    <source>
        <dbReference type="Proteomes" id="UP000010716"/>
    </source>
</evidence>
<name>F5L4W4_CALTT</name>
<feature type="signal peptide" evidence="1">
    <location>
        <begin position="1"/>
        <end position="25"/>
    </location>
</feature>
<evidence type="ECO:0000313" key="5">
    <source>
        <dbReference type="Proteomes" id="UP000825179"/>
    </source>
</evidence>
<keyword evidence="5" id="KW-1185">Reference proteome</keyword>
<evidence type="ECO:0008006" key="6">
    <source>
        <dbReference type="Google" id="ProtNLM"/>
    </source>
</evidence>
<protein>
    <recommendedName>
        <fullName evidence="6">Lipoprotein</fullName>
    </recommendedName>
</protein>
<keyword evidence="1" id="KW-0732">Signal</keyword>
<dbReference type="AlphaFoldDB" id="F5L4W4"/>
<feature type="chain" id="PRO_5044483269" description="Lipoprotein" evidence="1">
    <location>
        <begin position="26"/>
        <end position="154"/>
    </location>
</feature>
<reference evidence="3" key="3">
    <citation type="submission" date="2021-08" db="EMBL/GenBank/DDBJ databases">
        <authorList>
            <person name="de Jong S."/>
            <person name="van den Broek M."/>
            <person name="Merkel A."/>
            <person name="de la Torre Cortes P."/>
            <person name="Kalamorz F."/>
            <person name="Cook G."/>
            <person name="van Loosdrecht M."/>
            <person name="McMillan D."/>
        </authorList>
    </citation>
    <scope>NUCLEOTIDE SEQUENCE</scope>
    <source>
        <strain evidence="3">TA2.A1</strain>
    </source>
</reference>
<gene>
    <name evidence="2" type="ORF">CathTA2_0827</name>
    <name evidence="3" type="ORF">HUR95_15985</name>
</gene>
<dbReference type="PROSITE" id="PS51257">
    <property type="entry name" value="PROKAR_LIPOPROTEIN"/>
    <property type="match status" value="1"/>
</dbReference>
<dbReference type="EMBL" id="AFCE01000094">
    <property type="protein sequence ID" value="EGL83616.1"/>
    <property type="molecule type" value="Genomic_DNA"/>
</dbReference>
<dbReference type="Proteomes" id="UP000010716">
    <property type="component" value="Unassembled WGS sequence"/>
</dbReference>
<dbReference type="EMBL" id="CP082237">
    <property type="protein sequence ID" value="QZT33700.1"/>
    <property type="molecule type" value="Genomic_DNA"/>
</dbReference>
<evidence type="ECO:0000313" key="2">
    <source>
        <dbReference type="EMBL" id="EGL83616.1"/>
    </source>
</evidence>
<proteinExistence type="predicted"/>
<dbReference type="RefSeq" id="WP_007503381.1">
    <property type="nucleotide sequence ID" value="NZ_AFCE01000094.1"/>
</dbReference>
<organism evidence="2 4">
    <name type="scientific">Caldalkalibacillus thermarum (strain TA2.A1)</name>
    <dbReference type="NCBI Taxonomy" id="986075"/>
    <lineage>
        <taxon>Bacteria</taxon>
        <taxon>Bacillati</taxon>
        <taxon>Bacillota</taxon>
        <taxon>Bacilli</taxon>
        <taxon>Bacillales</taxon>
        <taxon>Bacillaceae</taxon>
        <taxon>Caldalkalibacillus</taxon>
    </lineage>
</organism>